<evidence type="ECO:0000313" key="2">
    <source>
        <dbReference type="Proteomes" id="UP000629619"/>
    </source>
</evidence>
<dbReference type="AlphaFoldDB" id="A0A919N5A4"/>
<evidence type="ECO:0000313" key="1">
    <source>
        <dbReference type="EMBL" id="GIF04606.1"/>
    </source>
</evidence>
<proteinExistence type="predicted"/>
<accession>A0A919N5A4</accession>
<protein>
    <submittedName>
        <fullName evidence="1">Uncharacterized protein</fullName>
    </submittedName>
</protein>
<comment type="caution">
    <text evidence="1">The sequence shown here is derived from an EMBL/GenBank/DDBJ whole genome shotgun (WGS) entry which is preliminary data.</text>
</comment>
<gene>
    <name evidence="1" type="ORF">Asi03nite_21440</name>
</gene>
<name>A0A919N5A4_9ACTN</name>
<dbReference type="EMBL" id="BOMW01000020">
    <property type="protein sequence ID" value="GIF04606.1"/>
    <property type="molecule type" value="Genomic_DNA"/>
</dbReference>
<sequence length="94" mass="10729">MAAYDQWLDAYSAAYDTVPGPLLLPCPNCGHQCLRLVFTGDLDRMVGYAHFWCDRCLHGIGISRTAIPEQAVVQDIRQPRENRQPKIPNYRLIQ</sequence>
<keyword evidence="2" id="KW-1185">Reference proteome</keyword>
<organism evidence="1 2">
    <name type="scientific">Actinoplanes siamensis</name>
    <dbReference type="NCBI Taxonomy" id="1223317"/>
    <lineage>
        <taxon>Bacteria</taxon>
        <taxon>Bacillati</taxon>
        <taxon>Actinomycetota</taxon>
        <taxon>Actinomycetes</taxon>
        <taxon>Micromonosporales</taxon>
        <taxon>Micromonosporaceae</taxon>
        <taxon>Actinoplanes</taxon>
    </lineage>
</organism>
<dbReference type="Proteomes" id="UP000629619">
    <property type="component" value="Unassembled WGS sequence"/>
</dbReference>
<reference evidence="1" key="1">
    <citation type="submission" date="2021-01" db="EMBL/GenBank/DDBJ databases">
        <title>Whole genome shotgun sequence of Actinoplanes siamensis NBRC 109076.</title>
        <authorList>
            <person name="Komaki H."/>
            <person name="Tamura T."/>
        </authorList>
    </citation>
    <scope>NUCLEOTIDE SEQUENCE</scope>
    <source>
        <strain evidence="1">NBRC 109076</strain>
    </source>
</reference>